<protein>
    <recommendedName>
        <fullName evidence="3">Coactosin-like protein</fullName>
    </recommendedName>
</protein>
<reference evidence="1" key="2">
    <citation type="submission" date="2025-09" db="UniProtKB">
        <authorList>
            <consortium name="Ensembl"/>
        </authorList>
    </citation>
    <scope>IDENTIFICATION</scope>
</reference>
<evidence type="ECO:0000313" key="2">
    <source>
        <dbReference type="Proteomes" id="UP000694425"/>
    </source>
</evidence>
<evidence type="ECO:0008006" key="3">
    <source>
        <dbReference type="Google" id="ProtNLM"/>
    </source>
</evidence>
<keyword evidence="2" id="KW-1185">Reference proteome</keyword>
<dbReference type="InterPro" id="IPR029006">
    <property type="entry name" value="ADF-H/Gelsolin-like_dom_sf"/>
</dbReference>
<dbReference type="SUPFAM" id="SSF55753">
    <property type="entry name" value="Actin depolymerizing proteins"/>
    <property type="match status" value="1"/>
</dbReference>
<dbReference type="AlphaFoldDB" id="A0A8C7APE5"/>
<organism evidence="1 2">
    <name type="scientific">Neovison vison</name>
    <name type="common">American mink</name>
    <name type="synonym">Mustela vison</name>
    <dbReference type="NCBI Taxonomy" id="452646"/>
    <lineage>
        <taxon>Eukaryota</taxon>
        <taxon>Metazoa</taxon>
        <taxon>Chordata</taxon>
        <taxon>Craniata</taxon>
        <taxon>Vertebrata</taxon>
        <taxon>Euteleostomi</taxon>
        <taxon>Mammalia</taxon>
        <taxon>Eutheria</taxon>
        <taxon>Laurasiatheria</taxon>
        <taxon>Carnivora</taxon>
        <taxon>Caniformia</taxon>
        <taxon>Musteloidea</taxon>
        <taxon>Mustelidae</taxon>
        <taxon>Mustelinae</taxon>
        <taxon>Neogale</taxon>
    </lineage>
</organism>
<proteinExistence type="predicted"/>
<dbReference type="Proteomes" id="UP000694425">
    <property type="component" value="Unplaced"/>
</dbReference>
<accession>A0A8C7APE5</accession>
<name>A0A8C7APE5_NEOVI</name>
<evidence type="ECO:0000313" key="1">
    <source>
        <dbReference type="Ensembl" id="ENSNVIP00000009202.1"/>
    </source>
</evidence>
<dbReference type="GeneTree" id="ENSGT00960000189804"/>
<dbReference type="Gene3D" id="3.40.20.10">
    <property type="entry name" value="Severin"/>
    <property type="match status" value="1"/>
</dbReference>
<sequence length="124" mass="13505">MATKIDKEACRAAYNLVRDDGSAVIWVTFKYDGSTIVPGEQGAEYQDFIRECTGRETRLRGQFLILRAIVYAGGGGAAEAKLGGAWPPRVPLALEEPDLRFLKPGWLPGLGQSHPCGERETLGQ</sequence>
<dbReference type="Ensembl" id="ENSNVIT00000010771.1">
    <property type="protein sequence ID" value="ENSNVIP00000009202.1"/>
    <property type="gene ID" value="ENSNVIG00000007295.1"/>
</dbReference>
<reference evidence="1" key="1">
    <citation type="submission" date="2025-08" db="UniProtKB">
        <authorList>
            <consortium name="Ensembl"/>
        </authorList>
    </citation>
    <scope>IDENTIFICATION</scope>
</reference>